<name>A0A918A227_9ACTN</name>
<evidence type="ECO:0000313" key="2">
    <source>
        <dbReference type="EMBL" id="GGP04495.1"/>
    </source>
</evidence>
<dbReference type="RefSeq" id="WP_189138246.1">
    <property type="nucleotide sequence ID" value="NZ_BMNK01000003.1"/>
</dbReference>
<feature type="transmembrane region" description="Helical" evidence="1">
    <location>
        <begin position="86"/>
        <end position="110"/>
    </location>
</feature>
<dbReference type="AlphaFoldDB" id="A0A918A227"/>
<evidence type="ECO:0000313" key="3">
    <source>
        <dbReference type="Proteomes" id="UP000660745"/>
    </source>
</evidence>
<proteinExistence type="predicted"/>
<keyword evidence="3" id="KW-1185">Reference proteome</keyword>
<dbReference type="EMBL" id="BMNK01000003">
    <property type="protein sequence ID" value="GGP04495.1"/>
    <property type="molecule type" value="Genomic_DNA"/>
</dbReference>
<keyword evidence="1" id="KW-1133">Transmembrane helix</keyword>
<dbReference type="Proteomes" id="UP000660745">
    <property type="component" value="Unassembled WGS sequence"/>
</dbReference>
<keyword evidence="1" id="KW-0812">Transmembrane</keyword>
<feature type="transmembrane region" description="Helical" evidence="1">
    <location>
        <begin position="44"/>
        <end position="65"/>
    </location>
</feature>
<sequence length="223" mass="23247">MIALAVFRMAGYVRSHRVVQALLLMVLLLAVMHGNRAPEGAEAVVLTDSAALIIPVLAWAARSLLDTEPDQQRLMSATSVGGSSRELSAGLLAALTACTGLAALALAWGVLLGLTATPPGPVLGAAVVLHGLAALTGTALGALTSRVILPSPALSIMALLSGFLGMLILSASPLYWLTVPVLVWMRAANTDLLLDRLPELSALSLAWCLIGLTTYAWLRRTRP</sequence>
<reference evidence="2" key="1">
    <citation type="journal article" date="2014" name="Int. J. Syst. Evol. Microbiol.">
        <title>Complete genome sequence of Corynebacterium casei LMG S-19264T (=DSM 44701T), isolated from a smear-ripened cheese.</title>
        <authorList>
            <consortium name="US DOE Joint Genome Institute (JGI-PGF)"/>
            <person name="Walter F."/>
            <person name="Albersmeier A."/>
            <person name="Kalinowski J."/>
            <person name="Ruckert C."/>
        </authorList>
    </citation>
    <scope>NUCLEOTIDE SEQUENCE</scope>
    <source>
        <strain evidence="2">CGMCC 4.7430</strain>
    </source>
</reference>
<comment type="caution">
    <text evidence="2">The sequence shown here is derived from an EMBL/GenBank/DDBJ whole genome shotgun (WGS) entry which is preliminary data.</text>
</comment>
<reference evidence="2" key="2">
    <citation type="submission" date="2020-09" db="EMBL/GenBank/DDBJ databases">
        <authorList>
            <person name="Sun Q."/>
            <person name="Zhou Y."/>
        </authorList>
    </citation>
    <scope>NUCLEOTIDE SEQUENCE</scope>
    <source>
        <strain evidence="2">CGMCC 4.7430</strain>
    </source>
</reference>
<keyword evidence="1" id="KW-0472">Membrane</keyword>
<accession>A0A918A227</accession>
<protein>
    <submittedName>
        <fullName evidence="2">Uncharacterized protein</fullName>
    </submittedName>
</protein>
<feature type="transmembrane region" description="Helical" evidence="1">
    <location>
        <begin position="122"/>
        <end position="144"/>
    </location>
</feature>
<feature type="transmembrane region" description="Helical" evidence="1">
    <location>
        <begin position="156"/>
        <end position="177"/>
    </location>
</feature>
<gene>
    <name evidence="2" type="ORF">GCM10012278_19890</name>
</gene>
<organism evidence="2 3">
    <name type="scientific">Nonomuraea glycinis</name>
    <dbReference type="NCBI Taxonomy" id="2047744"/>
    <lineage>
        <taxon>Bacteria</taxon>
        <taxon>Bacillati</taxon>
        <taxon>Actinomycetota</taxon>
        <taxon>Actinomycetes</taxon>
        <taxon>Streptosporangiales</taxon>
        <taxon>Streptosporangiaceae</taxon>
        <taxon>Nonomuraea</taxon>
    </lineage>
</organism>
<feature type="transmembrane region" description="Helical" evidence="1">
    <location>
        <begin position="197"/>
        <end position="218"/>
    </location>
</feature>
<evidence type="ECO:0000256" key="1">
    <source>
        <dbReference type="SAM" id="Phobius"/>
    </source>
</evidence>